<dbReference type="PANTHER" id="PTHR42711:SF17">
    <property type="entry name" value="ABC TRANSPORTER ATP-BINDING PROTEIN"/>
    <property type="match status" value="1"/>
</dbReference>
<comment type="caution">
    <text evidence="5">The sequence shown here is derived from an EMBL/GenBank/DDBJ whole genome shotgun (WGS) entry which is preliminary data.</text>
</comment>
<reference evidence="5" key="1">
    <citation type="submission" date="2021-05" db="EMBL/GenBank/DDBJ databases">
        <title>Novel Bacillus species.</title>
        <authorList>
            <person name="Liu G."/>
        </authorList>
    </citation>
    <scope>NUCLEOTIDE SEQUENCE</scope>
    <source>
        <strain evidence="5">FJAT-50051</strain>
    </source>
</reference>
<accession>A0A942T0H0</accession>
<dbReference type="Pfam" id="PF00005">
    <property type="entry name" value="ABC_tran"/>
    <property type="match status" value="1"/>
</dbReference>
<dbReference type="InterPro" id="IPR003593">
    <property type="entry name" value="AAA+_ATPase"/>
</dbReference>
<dbReference type="InterPro" id="IPR027417">
    <property type="entry name" value="P-loop_NTPase"/>
</dbReference>
<dbReference type="GO" id="GO:0016887">
    <property type="term" value="F:ATP hydrolysis activity"/>
    <property type="evidence" value="ECO:0007669"/>
    <property type="project" value="InterPro"/>
</dbReference>
<dbReference type="SUPFAM" id="SSF52540">
    <property type="entry name" value="P-loop containing nucleoside triphosphate hydrolases"/>
    <property type="match status" value="1"/>
</dbReference>
<dbReference type="GO" id="GO:0005524">
    <property type="term" value="F:ATP binding"/>
    <property type="evidence" value="ECO:0007669"/>
    <property type="project" value="UniProtKB-KW"/>
</dbReference>
<dbReference type="InterPro" id="IPR050763">
    <property type="entry name" value="ABC_transporter_ATP-binding"/>
</dbReference>
<dbReference type="PROSITE" id="PS50893">
    <property type="entry name" value="ABC_TRANSPORTER_2"/>
    <property type="match status" value="1"/>
</dbReference>
<dbReference type="PROSITE" id="PS00211">
    <property type="entry name" value="ABC_TRANSPORTER_1"/>
    <property type="match status" value="1"/>
</dbReference>
<evidence type="ECO:0000256" key="1">
    <source>
        <dbReference type="ARBA" id="ARBA00022448"/>
    </source>
</evidence>
<sequence length="209" mass="22307">MIEVDDVVVRVDEVTLLPRTTVHLGAGEALAVRGRNGAGKSTLLRVLAGARTPTSGTVRIGGAPVDRRDRAFRRRVAALLGPVPTAPDLTVEDHVRLVAATWFDEPAVAGRTAADVLAALGLDGLLRRFPHELSSGQQQLLALALVLARPAEVLVLDEPEQRLDAERLGTVGAVLAERRDQGTTVLVATHSPPLAEQLADRVLDLDQER</sequence>
<gene>
    <name evidence="5" type="ORF">KHB02_16145</name>
</gene>
<evidence type="ECO:0000256" key="2">
    <source>
        <dbReference type="ARBA" id="ARBA00022741"/>
    </source>
</evidence>
<keyword evidence="2" id="KW-0547">Nucleotide-binding</keyword>
<dbReference type="AlphaFoldDB" id="A0A942T0H0"/>
<dbReference type="InterPro" id="IPR017871">
    <property type="entry name" value="ABC_transporter-like_CS"/>
</dbReference>
<dbReference type="InterPro" id="IPR003439">
    <property type="entry name" value="ABC_transporter-like_ATP-bd"/>
</dbReference>
<evidence type="ECO:0000259" key="4">
    <source>
        <dbReference type="PROSITE" id="PS50893"/>
    </source>
</evidence>
<organism evidence="5">
    <name type="scientific">Neobacillus citreus</name>
    <dbReference type="NCBI Taxonomy" id="2833578"/>
    <lineage>
        <taxon>Bacteria</taxon>
        <taxon>Bacillati</taxon>
        <taxon>Bacillota</taxon>
        <taxon>Bacilli</taxon>
        <taxon>Bacillales</taxon>
        <taxon>Bacillaceae</taxon>
        <taxon>Neobacillus</taxon>
    </lineage>
</organism>
<proteinExistence type="predicted"/>
<dbReference type="EMBL" id="JAGYPE010000002">
    <property type="protein sequence ID" value="MBS4182926.1"/>
    <property type="molecule type" value="Genomic_DNA"/>
</dbReference>
<protein>
    <submittedName>
        <fullName evidence="5">ATP-binding cassette domain-containing protein</fullName>
    </submittedName>
</protein>
<evidence type="ECO:0000256" key="3">
    <source>
        <dbReference type="ARBA" id="ARBA00022840"/>
    </source>
</evidence>
<evidence type="ECO:0000313" key="5">
    <source>
        <dbReference type="EMBL" id="MBS4182926.1"/>
    </source>
</evidence>
<dbReference type="SMART" id="SM00382">
    <property type="entry name" value="AAA"/>
    <property type="match status" value="1"/>
</dbReference>
<dbReference type="PANTHER" id="PTHR42711">
    <property type="entry name" value="ABC TRANSPORTER ATP-BINDING PROTEIN"/>
    <property type="match status" value="1"/>
</dbReference>
<keyword evidence="1" id="KW-0813">Transport</keyword>
<feature type="domain" description="ABC transporter" evidence="4">
    <location>
        <begin position="2"/>
        <end position="209"/>
    </location>
</feature>
<dbReference type="Gene3D" id="3.40.50.300">
    <property type="entry name" value="P-loop containing nucleotide triphosphate hydrolases"/>
    <property type="match status" value="1"/>
</dbReference>
<name>A0A942T0H0_9BACI</name>
<keyword evidence="3 5" id="KW-0067">ATP-binding</keyword>